<dbReference type="InterPro" id="IPR033316">
    <property type="entry name" value="RBBP8-like"/>
</dbReference>
<dbReference type="PANTHER" id="PTHR15107">
    <property type="entry name" value="RETINOBLASTOMA BINDING PROTEIN 8"/>
    <property type="match status" value="1"/>
</dbReference>
<feature type="region of interest" description="Disordered" evidence="2">
    <location>
        <begin position="566"/>
        <end position="693"/>
    </location>
</feature>
<organism evidence="4 5">
    <name type="scientific">Xenopus laevis</name>
    <name type="common">African clawed frog</name>
    <dbReference type="NCBI Taxonomy" id="8355"/>
    <lineage>
        <taxon>Eukaryota</taxon>
        <taxon>Metazoa</taxon>
        <taxon>Chordata</taxon>
        <taxon>Craniata</taxon>
        <taxon>Vertebrata</taxon>
        <taxon>Euteleostomi</taxon>
        <taxon>Amphibia</taxon>
        <taxon>Batrachia</taxon>
        <taxon>Anura</taxon>
        <taxon>Pipoidea</taxon>
        <taxon>Pipidae</taxon>
        <taxon>Xenopodinae</taxon>
        <taxon>Xenopus</taxon>
        <taxon>Xenopus</taxon>
    </lineage>
</organism>
<gene>
    <name evidence="5 6" type="primary">rbbp8nl.S</name>
</gene>
<feature type="compositionally biased region" description="Basic and acidic residues" evidence="2">
    <location>
        <begin position="547"/>
        <end position="559"/>
    </location>
</feature>
<dbReference type="OrthoDB" id="8809203at2759"/>
<feature type="compositionally biased region" description="Polar residues" evidence="2">
    <location>
        <begin position="304"/>
        <end position="313"/>
    </location>
</feature>
<feature type="compositionally biased region" description="Basic residues" evidence="2">
    <location>
        <begin position="591"/>
        <end position="601"/>
    </location>
</feature>
<dbReference type="AGR" id="Xenbase:XB-GENE-17335389"/>
<feature type="region of interest" description="Disordered" evidence="2">
    <location>
        <begin position="462"/>
        <end position="533"/>
    </location>
</feature>
<dbReference type="GeneID" id="108702620"/>
<reference evidence="5" key="1">
    <citation type="submission" date="2025-08" db="UniProtKB">
        <authorList>
            <consortium name="RefSeq"/>
        </authorList>
    </citation>
    <scope>IDENTIFICATION</scope>
    <source>
        <strain evidence="5">J_2021</strain>
        <tissue evidence="5">Erythrocytes</tissue>
    </source>
</reference>
<feature type="region of interest" description="Disordered" evidence="2">
    <location>
        <begin position="425"/>
        <end position="447"/>
    </location>
</feature>
<dbReference type="RefSeq" id="XP_018093701.1">
    <property type="nucleotide sequence ID" value="XM_018238212.2"/>
</dbReference>
<evidence type="ECO:0000256" key="1">
    <source>
        <dbReference type="SAM" id="Coils"/>
    </source>
</evidence>
<dbReference type="KEGG" id="xla:108702620"/>
<feature type="coiled-coil region" evidence="1">
    <location>
        <begin position="92"/>
        <end position="119"/>
    </location>
</feature>
<dbReference type="Proteomes" id="UP000186698">
    <property type="component" value="Chromosome 9_10S"/>
</dbReference>
<keyword evidence="1" id="KW-0175">Coiled coil</keyword>
<feature type="compositionally biased region" description="Basic and acidic residues" evidence="2">
    <location>
        <begin position="572"/>
        <end position="590"/>
    </location>
</feature>
<name>A0A8J0U261_XENLA</name>
<evidence type="ECO:0000313" key="6">
    <source>
        <dbReference type="Xenbase" id="XB-GENE-17335389"/>
    </source>
</evidence>
<feature type="coiled-coil region" evidence="1">
    <location>
        <begin position="153"/>
        <end position="180"/>
    </location>
</feature>
<evidence type="ECO:0000313" key="5">
    <source>
        <dbReference type="RefSeq" id="XP_018093701.1"/>
    </source>
</evidence>
<evidence type="ECO:0000313" key="4">
    <source>
        <dbReference type="Proteomes" id="UP000186698"/>
    </source>
</evidence>
<feature type="compositionally biased region" description="Acidic residues" evidence="2">
    <location>
        <begin position="624"/>
        <end position="637"/>
    </location>
</feature>
<dbReference type="Xenbase" id="XB-GENE-17335389">
    <property type="gene designation" value="rbbp8nl.S"/>
</dbReference>
<feature type="compositionally biased region" description="Polar residues" evidence="2">
    <location>
        <begin position="425"/>
        <end position="445"/>
    </location>
</feature>
<protein>
    <submittedName>
        <fullName evidence="5">RBBP8 N-terminal-like protein isoform X1</fullName>
    </submittedName>
</protein>
<keyword evidence="4" id="KW-1185">Reference proteome</keyword>
<accession>A0A8J0U261</accession>
<evidence type="ECO:0000256" key="2">
    <source>
        <dbReference type="SAM" id="MobiDB-lite"/>
    </source>
</evidence>
<dbReference type="CTD" id="108702620"/>
<feature type="compositionally biased region" description="Polar residues" evidence="2">
    <location>
        <begin position="198"/>
        <end position="210"/>
    </location>
</feature>
<dbReference type="Pfam" id="PF10482">
    <property type="entry name" value="CtIP_N"/>
    <property type="match status" value="1"/>
</dbReference>
<evidence type="ECO:0000259" key="3">
    <source>
        <dbReference type="Pfam" id="PF10482"/>
    </source>
</evidence>
<sequence length="693" mass="78535">MQGKCQTLHCCSRNKEEAISETNMANESFADALQRLKEIHDKELLGTQAKLSELTMEKSRPTVTTNHYKFLEAYPAIRTPSIQLNDSDAQRIEELFSKNHLLREQHKVLNENIKVLENRLRAGLCDRCTVTQELAKKKQQEFENSHLHSLQQISVLAHEMKSLKEENRCLLEELKKLQCLDNKHHRSFSPDIKAAPDSPQTLSDSITQKNGVEKTSKEEKLEEHVPGHQDSEEKYSVAAKLSPGGKTSQISGTETHFQETHLPMTQKIFLSSLNQQKISNQLHGTIAVLRPGFRSGRAGIPPSLNKQASTNEMYSKGSGVDSNNASSQLESLKHDIPKEQMCLLQQHLAQRRLGPHAPVAIGDGRCIISKGQDTEATKKVSQDDWDERVVMAELHGAMMYLRDRGFRGRVIHPDQRDRLNYILTRQHQGQRSPKSPGNVPASQQRDSIDERELSLFHMLSAHWKNKQHESQTDEKGLEKEPKYEGHEKREQEEPTPDKPLDLSDARRGQPSYWSGSKGEQRGTHEGFSISPTFTNNFCPQAMNTDVRGSEDNRLSTSLVKEENIFSQDESTIDIKRNSSPSTDKERDGICHKRLTRGHKRERSLEPDMEEEHDPVNDVQSPQMDLDEMETSDSEAETESTHLAVSEGQRDGFSKDGTNQKNKWIKKGNRGAASSKSMKRKKKALPTESNTSQE</sequence>
<dbReference type="InterPro" id="IPR019518">
    <property type="entry name" value="CtIP_N"/>
</dbReference>
<feature type="region of interest" description="Disordered" evidence="2">
    <location>
        <begin position="187"/>
        <end position="253"/>
    </location>
</feature>
<feature type="region of interest" description="Disordered" evidence="2">
    <location>
        <begin position="292"/>
        <end position="327"/>
    </location>
</feature>
<dbReference type="PANTHER" id="PTHR15107:SF3">
    <property type="entry name" value="RBBP8 N-TERMINAL-LIKE PROTEIN"/>
    <property type="match status" value="1"/>
</dbReference>
<feature type="compositionally biased region" description="Basic and acidic residues" evidence="2">
    <location>
        <begin position="466"/>
        <end position="507"/>
    </location>
</feature>
<proteinExistence type="predicted"/>
<feature type="compositionally biased region" description="Basic and acidic residues" evidence="2">
    <location>
        <begin position="211"/>
        <end position="235"/>
    </location>
</feature>
<dbReference type="AlphaFoldDB" id="A0A8J0U261"/>
<feature type="region of interest" description="Disordered" evidence="2">
    <location>
        <begin position="540"/>
        <end position="559"/>
    </location>
</feature>
<feature type="domain" description="DNA endonuclease Ctp1 N-terminal" evidence="3">
    <location>
        <begin position="87"/>
        <end position="175"/>
    </location>
</feature>